<dbReference type="AlphaFoldDB" id="A0AAU9PJ32"/>
<dbReference type="Proteomes" id="UP001157418">
    <property type="component" value="Unassembled WGS sequence"/>
</dbReference>
<evidence type="ECO:0000256" key="1">
    <source>
        <dbReference type="SAM" id="MobiDB-lite"/>
    </source>
</evidence>
<feature type="compositionally biased region" description="Acidic residues" evidence="1">
    <location>
        <begin position="218"/>
        <end position="229"/>
    </location>
</feature>
<accession>A0AAU9PJ32</accession>
<dbReference type="EMBL" id="CAKMRJ010005634">
    <property type="protein sequence ID" value="CAH1450034.1"/>
    <property type="molecule type" value="Genomic_DNA"/>
</dbReference>
<comment type="caution">
    <text evidence="2">The sequence shown here is derived from an EMBL/GenBank/DDBJ whole genome shotgun (WGS) entry which is preliminary data.</text>
</comment>
<organism evidence="2 3">
    <name type="scientific">Lactuca virosa</name>
    <dbReference type="NCBI Taxonomy" id="75947"/>
    <lineage>
        <taxon>Eukaryota</taxon>
        <taxon>Viridiplantae</taxon>
        <taxon>Streptophyta</taxon>
        <taxon>Embryophyta</taxon>
        <taxon>Tracheophyta</taxon>
        <taxon>Spermatophyta</taxon>
        <taxon>Magnoliopsida</taxon>
        <taxon>eudicotyledons</taxon>
        <taxon>Gunneridae</taxon>
        <taxon>Pentapetalae</taxon>
        <taxon>asterids</taxon>
        <taxon>campanulids</taxon>
        <taxon>Asterales</taxon>
        <taxon>Asteraceae</taxon>
        <taxon>Cichorioideae</taxon>
        <taxon>Cichorieae</taxon>
        <taxon>Lactucinae</taxon>
        <taxon>Lactuca</taxon>
    </lineage>
</organism>
<gene>
    <name evidence="2" type="ORF">LVIROSA_LOCUS35479</name>
</gene>
<name>A0AAU9PJ32_9ASTR</name>
<reference evidence="2 3" key="1">
    <citation type="submission" date="2022-01" db="EMBL/GenBank/DDBJ databases">
        <authorList>
            <person name="Xiong W."/>
            <person name="Schranz E."/>
        </authorList>
    </citation>
    <scope>NUCLEOTIDE SEQUENCE [LARGE SCALE GENOMIC DNA]</scope>
</reference>
<feature type="region of interest" description="Disordered" evidence="1">
    <location>
        <begin position="207"/>
        <end position="229"/>
    </location>
</feature>
<sequence length="229" mass="26785">MVRGGSEGCLATWLTEKQKDGGGGTQPKQWQSVVGFLVVMWWLLVRLVSELYNLLNQVNSVEVQDDVKLPDNFTHLVTEMKSNKYDAKEFAFILKGMVLCFQVPVIQKMKKSGLDLKKLRNKEHQKGLKAEDGDQEHEEMFEKVFKKVFVEKENMEEIVSNCISIFPNENRTWNWQRSLIFCFQVLFFEVPMCQKMKKTQVRVEETQKQWTAERVETEDGEMEENDQSS</sequence>
<protein>
    <submittedName>
        <fullName evidence="2">Uncharacterized protein</fullName>
    </submittedName>
</protein>
<keyword evidence="3" id="KW-1185">Reference proteome</keyword>
<proteinExistence type="predicted"/>
<feature type="compositionally biased region" description="Basic and acidic residues" evidence="1">
    <location>
        <begin position="207"/>
        <end position="217"/>
    </location>
</feature>
<evidence type="ECO:0000313" key="3">
    <source>
        <dbReference type="Proteomes" id="UP001157418"/>
    </source>
</evidence>
<evidence type="ECO:0000313" key="2">
    <source>
        <dbReference type="EMBL" id="CAH1450034.1"/>
    </source>
</evidence>